<keyword evidence="7" id="KW-0067">ATP-binding</keyword>
<keyword evidence="3" id="KW-0479">Metal-binding</keyword>
<dbReference type="CDD" id="cd00167">
    <property type="entry name" value="SANT"/>
    <property type="match status" value="1"/>
</dbReference>
<dbReference type="Pfam" id="PF01715">
    <property type="entry name" value="IPPT"/>
    <property type="match status" value="1"/>
</dbReference>
<dbReference type="InterPro" id="IPR036236">
    <property type="entry name" value="Znf_C2H2_sf"/>
</dbReference>
<evidence type="ECO:0000256" key="5">
    <source>
        <dbReference type="ARBA" id="ARBA00022771"/>
    </source>
</evidence>
<dbReference type="GO" id="GO:0006400">
    <property type="term" value="P:tRNA modification"/>
    <property type="evidence" value="ECO:0007669"/>
    <property type="project" value="TreeGrafter"/>
</dbReference>
<dbReference type="GO" id="GO:0005739">
    <property type="term" value="C:mitochondrion"/>
    <property type="evidence" value="ECO:0007669"/>
    <property type="project" value="TreeGrafter"/>
</dbReference>
<dbReference type="EMBL" id="JABXBU010002227">
    <property type="protein sequence ID" value="KAF8773941.1"/>
    <property type="molecule type" value="Genomic_DNA"/>
</dbReference>
<evidence type="ECO:0000256" key="2">
    <source>
        <dbReference type="ARBA" id="ARBA00022679"/>
    </source>
</evidence>
<evidence type="ECO:0000313" key="9">
    <source>
        <dbReference type="EMBL" id="KAF8773941.1"/>
    </source>
</evidence>
<protein>
    <submittedName>
        <fullName evidence="9">tRNA dimethylallyltransferase like protein</fullName>
    </submittedName>
</protein>
<dbReference type="Gene3D" id="1.10.20.140">
    <property type="match status" value="1"/>
</dbReference>
<evidence type="ECO:0000259" key="8">
    <source>
        <dbReference type="PROSITE" id="PS00028"/>
    </source>
</evidence>
<evidence type="ECO:0000256" key="3">
    <source>
        <dbReference type="ARBA" id="ARBA00022723"/>
    </source>
</evidence>
<evidence type="ECO:0000256" key="4">
    <source>
        <dbReference type="ARBA" id="ARBA00022741"/>
    </source>
</evidence>
<keyword evidence="5" id="KW-0863">Zinc-finger</keyword>
<dbReference type="Pfam" id="PF12171">
    <property type="entry name" value="zf-C2H2_jaz"/>
    <property type="match status" value="1"/>
</dbReference>
<dbReference type="GO" id="GO:0052381">
    <property type="term" value="F:tRNA dimethylallyltransferase activity"/>
    <property type="evidence" value="ECO:0007669"/>
    <property type="project" value="InterPro"/>
</dbReference>
<gene>
    <name evidence="9" type="ORF">HNY73_016547</name>
</gene>
<dbReference type="HAMAP" id="MF_00185">
    <property type="entry name" value="IPP_trans"/>
    <property type="match status" value="1"/>
</dbReference>
<keyword evidence="4" id="KW-0547">Nucleotide-binding</keyword>
<dbReference type="InterPro" id="IPR039657">
    <property type="entry name" value="Dimethylallyltransferase"/>
</dbReference>
<evidence type="ECO:0000256" key="7">
    <source>
        <dbReference type="ARBA" id="ARBA00022840"/>
    </source>
</evidence>
<proteinExistence type="inferred from homology"/>
<dbReference type="SUPFAM" id="SSF57667">
    <property type="entry name" value="beta-beta-alpha zinc fingers"/>
    <property type="match status" value="1"/>
</dbReference>
<organism evidence="9 10">
    <name type="scientific">Argiope bruennichi</name>
    <name type="common">Wasp spider</name>
    <name type="synonym">Aranea bruennichi</name>
    <dbReference type="NCBI Taxonomy" id="94029"/>
    <lineage>
        <taxon>Eukaryota</taxon>
        <taxon>Metazoa</taxon>
        <taxon>Ecdysozoa</taxon>
        <taxon>Arthropoda</taxon>
        <taxon>Chelicerata</taxon>
        <taxon>Arachnida</taxon>
        <taxon>Araneae</taxon>
        <taxon>Araneomorphae</taxon>
        <taxon>Entelegynae</taxon>
        <taxon>Araneoidea</taxon>
        <taxon>Araneidae</taxon>
        <taxon>Argiope</taxon>
    </lineage>
</organism>
<reference evidence="9" key="2">
    <citation type="submission" date="2020-06" db="EMBL/GenBank/DDBJ databases">
        <authorList>
            <person name="Sheffer M."/>
        </authorList>
    </citation>
    <scope>NUCLEOTIDE SEQUENCE</scope>
</reference>
<evidence type="ECO:0000256" key="6">
    <source>
        <dbReference type="ARBA" id="ARBA00022833"/>
    </source>
</evidence>
<name>A0A8T0EK95_ARGBR</name>
<feature type="domain" description="C2H2-type" evidence="8">
    <location>
        <begin position="666"/>
        <end position="688"/>
    </location>
</feature>
<comment type="caution">
    <text evidence="9">The sequence shown here is derived from an EMBL/GenBank/DDBJ whole genome shotgun (WGS) entry which is preliminary data.</text>
</comment>
<dbReference type="PROSITE" id="PS00028">
    <property type="entry name" value="ZINC_FINGER_C2H2_1"/>
    <property type="match status" value="1"/>
</dbReference>
<keyword evidence="10" id="KW-1185">Reference proteome</keyword>
<reference evidence="9" key="1">
    <citation type="journal article" date="2020" name="bioRxiv">
        <title>Chromosome-level reference genome of the European wasp spider Argiope bruennichi: a resource for studies on range expansion and evolutionary adaptation.</title>
        <authorList>
            <person name="Sheffer M.M."/>
            <person name="Hoppe A."/>
            <person name="Krehenwinkel H."/>
            <person name="Uhl G."/>
            <person name="Kuss A.W."/>
            <person name="Jensen L."/>
            <person name="Jensen C."/>
            <person name="Gillespie R.G."/>
            <person name="Hoff K.J."/>
            <person name="Prost S."/>
        </authorList>
    </citation>
    <scope>NUCLEOTIDE SEQUENCE</scope>
</reference>
<dbReference type="InterPro" id="IPR022755">
    <property type="entry name" value="Znf_C2H2_jaz"/>
</dbReference>
<dbReference type="Gene3D" id="3.40.50.300">
    <property type="entry name" value="P-loop containing nucleotide triphosphate hydrolases"/>
    <property type="match status" value="1"/>
</dbReference>
<evidence type="ECO:0000313" key="10">
    <source>
        <dbReference type="Proteomes" id="UP000807504"/>
    </source>
</evidence>
<dbReference type="InterPro" id="IPR018022">
    <property type="entry name" value="IPT"/>
</dbReference>
<evidence type="ECO:0000256" key="1">
    <source>
        <dbReference type="ARBA" id="ARBA00005842"/>
    </source>
</evidence>
<dbReference type="InterPro" id="IPR013087">
    <property type="entry name" value="Znf_C2H2_type"/>
</dbReference>
<comment type="similarity">
    <text evidence="1">Belongs to the IPP transferase family.</text>
</comment>
<dbReference type="InterPro" id="IPR001005">
    <property type="entry name" value="SANT/Myb"/>
</dbReference>
<accession>A0A8T0EK95</accession>
<sequence length="711" mass="82695">MPRTYIHKTSGGHWTAKELMDLAAGIQTYGFGDPQKISAFIKTKSPTAVRIYILRRIKEIRTAKTKLEKKSTGRRVKNSWTIKNVEDAKNWRPVRKWKKIAENQLPQSAVKQDYSRIIIKELCEKFYEEAKEVTNPQILDVKAIYKFMLECVSGQIPSQLPIKESTYVLVLFRILRDMFQKYDFSEEFEFMHNFRKHIQFVPAQVKDEFKKNVSYEPGTIPIPINLYEMLTCHRQVVNSFNPLGIPLWLLEKEQKYIRKVLQSDGSCDEPSTSGCTGTGKSKLAIELAKRFNGEIISADSMQVYKGLDIITNKVTPEEQKEAVHHCINCIEPLSRYTVVDFRNQALPIINNIMKQNKLPIIVGGTNYYIESLLWEVLIPNQKEHNKLLFDDDSCIENDSLTIPSNVSLSTQDLFKQKITADSFEDISNMDLHKSLQEIDPDMANSVHPEDRRKVIRSLQVYQQHGRRHSELLQEQRSQYGGSSLGGPLRFKNTVMLWLQCDKEVLNQRLDDRVDEMLERGLISELLNFHKDYNEKRIDIQNPRYSEGIFQSIGFKEFHEYLILSEEEKISDTGQRILEKAIEEMKLVTRQYARKQTKWIINRFLKKPDRQLPPVYGLSATDLCKWNKNALQPAIDIVQSFIEDKEPSQKPLPVEEGLNDIKETYYCDVCERLILGQNVWKIHLSSKRHQKRKAKLQKVTKKSNVQECANIS</sequence>
<dbReference type="AlphaFoldDB" id="A0A8T0EK95"/>
<dbReference type="Proteomes" id="UP000807504">
    <property type="component" value="Unassembled WGS sequence"/>
</dbReference>
<dbReference type="GO" id="GO:0005524">
    <property type="term" value="F:ATP binding"/>
    <property type="evidence" value="ECO:0007669"/>
    <property type="project" value="UniProtKB-KW"/>
</dbReference>
<dbReference type="GO" id="GO:0008270">
    <property type="term" value="F:zinc ion binding"/>
    <property type="evidence" value="ECO:0007669"/>
    <property type="project" value="UniProtKB-KW"/>
</dbReference>
<dbReference type="InterPro" id="IPR027417">
    <property type="entry name" value="P-loop_NTPase"/>
</dbReference>
<dbReference type="SUPFAM" id="SSF52540">
    <property type="entry name" value="P-loop containing nucleoside triphosphate hydrolases"/>
    <property type="match status" value="2"/>
</dbReference>
<dbReference type="Gene3D" id="3.30.160.60">
    <property type="entry name" value="Classic Zinc Finger"/>
    <property type="match status" value="1"/>
</dbReference>
<dbReference type="PANTHER" id="PTHR11088">
    <property type="entry name" value="TRNA DIMETHYLALLYLTRANSFERASE"/>
    <property type="match status" value="1"/>
</dbReference>
<keyword evidence="6" id="KW-0862">Zinc</keyword>
<dbReference type="PANTHER" id="PTHR11088:SF89">
    <property type="entry name" value="TRNA DIMETHYLALLYLTRANSFERASE"/>
    <property type="match status" value="1"/>
</dbReference>
<keyword evidence="2" id="KW-0808">Transferase</keyword>